<sequence>MIGDGRASSSGQNQDQVRVSANVITAKGGDSETPTSSTVHFAKFASYKTCSPTAFTSQKIALQVVPVRVEGENGNSVSTWALLDTGSKESFIAKSTADKLRLRVKNFESLAVCTLTGESTVRVGRVDLTVLSMEGRPEGHRSEIKDVKVVEHLHVNMSRPQDLTKWEHLNDIPPPEIGGEEVTLLIGANVPEAHIHEEVRVGGVGEPYAVRTLFGWAIMGPLNGNITSQFNKANVNFLRYGNETLDQQMSQFIALENIYSISSSRKGIMTAVARLRSLRRRLCADEQLCCKYRNSMDDLLRKGYARKLTKDEAAARSPRTWYLPHHGVFHPHKPGKIRVVFDAATLHDGVSLNNQLNRGPDLTNSLLGVLLRFRQERIVLAADIQSMFLQLKVPAEDADALRFLWWEDADFSNPPEEYQMVFHIFGAKGSPSCANYCLKRTADDNKEIFSEEAVNSVQEDFYVDDLLKAVETPGKAISLAHELMALLEKGRFRLTKWTSNSREVLASIPEDKRVRPTVNLDLDQLPIERALGDLWNVEKDVFQFEVFKPDKPATKRRILSTISSLYNPMGFVCPVVLEAKKIMQRLWKLQLAWDDPIPESELAHWELWKSELSALTQVQIPRCHLQRHGEVKEISLHHFSDASDEGYGMCSYLRFLYEDGSIQCSFLIGKSKAMPVRPISIPRLELQAATLSARIYQVCREELTYRIDRVVVWTDSQTTLQ</sequence>
<accession>A0A2B4SKU2</accession>
<dbReference type="InterPro" id="IPR008042">
    <property type="entry name" value="Retrotrans_Pao"/>
</dbReference>
<keyword evidence="2" id="KW-1185">Reference proteome</keyword>
<evidence type="ECO:0008006" key="3">
    <source>
        <dbReference type="Google" id="ProtNLM"/>
    </source>
</evidence>
<gene>
    <name evidence="1" type="ORF">AWC38_SpisGene5221</name>
</gene>
<dbReference type="InterPro" id="IPR043128">
    <property type="entry name" value="Rev_trsase/Diguanyl_cyclase"/>
</dbReference>
<dbReference type="Gene3D" id="3.30.70.270">
    <property type="match status" value="1"/>
</dbReference>
<evidence type="ECO:0000313" key="2">
    <source>
        <dbReference type="Proteomes" id="UP000225706"/>
    </source>
</evidence>
<dbReference type="SUPFAM" id="SSF56672">
    <property type="entry name" value="DNA/RNA polymerases"/>
    <property type="match status" value="1"/>
</dbReference>
<proteinExistence type="predicted"/>
<comment type="caution">
    <text evidence="1">The sequence shown here is derived from an EMBL/GenBank/DDBJ whole genome shotgun (WGS) entry which is preliminary data.</text>
</comment>
<dbReference type="STRING" id="50429.A0A2B4SKU2"/>
<dbReference type="Pfam" id="PF05380">
    <property type="entry name" value="Peptidase_A17"/>
    <property type="match status" value="1"/>
</dbReference>
<reference evidence="2" key="1">
    <citation type="journal article" date="2017" name="bioRxiv">
        <title>Comparative analysis of the genomes of Stylophora pistillata and Acropora digitifera provides evidence for extensive differences between species of corals.</title>
        <authorList>
            <person name="Voolstra C.R."/>
            <person name="Li Y."/>
            <person name="Liew Y.J."/>
            <person name="Baumgarten S."/>
            <person name="Zoccola D."/>
            <person name="Flot J.-F."/>
            <person name="Tambutte S."/>
            <person name="Allemand D."/>
            <person name="Aranda M."/>
        </authorList>
    </citation>
    <scope>NUCLEOTIDE SEQUENCE [LARGE SCALE GENOMIC DNA]</scope>
</reference>
<name>A0A2B4SKU2_STYPI</name>
<dbReference type="Proteomes" id="UP000225706">
    <property type="component" value="Unassembled WGS sequence"/>
</dbReference>
<dbReference type="Gene3D" id="2.40.70.10">
    <property type="entry name" value="Acid Proteases"/>
    <property type="match status" value="1"/>
</dbReference>
<dbReference type="CDD" id="cd01644">
    <property type="entry name" value="RT_pepA17"/>
    <property type="match status" value="1"/>
</dbReference>
<dbReference type="AlphaFoldDB" id="A0A2B4SKU2"/>
<dbReference type="InterPro" id="IPR021109">
    <property type="entry name" value="Peptidase_aspartic_dom_sf"/>
</dbReference>
<dbReference type="OrthoDB" id="5985308at2759"/>
<dbReference type="Gene3D" id="3.10.10.10">
    <property type="entry name" value="HIV Type 1 Reverse Transcriptase, subunit A, domain 1"/>
    <property type="match status" value="1"/>
</dbReference>
<dbReference type="EMBL" id="LSMT01000057">
    <property type="protein sequence ID" value="PFX29986.1"/>
    <property type="molecule type" value="Genomic_DNA"/>
</dbReference>
<dbReference type="PANTHER" id="PTHR47331">
    <property type="entry name" value="PHD-TYPE DOMAIN-CONTAINING PROTEIN"/>
    <property type="match status" value="1"/>
</dbReference>
<dbReference type="PANTHER" id="PTHR47331:SF1">
    <property type="entry name" value="GAG-LIKE PROTEIN"/>
    <property type="match status" value="1"/>
</dbReference>
<organism evidence="1 2">
    <name type="scientific">Stylophora pistillata</name>
    <name type="common">Smooth cauliflower coral</name>
    <dbReference type="NCBI Taxonomy" id="50429"/>
    <lineage>
        <taxon>Eukaryota</taxon>
        <taxon>Metazoa</taxon>
        <taxon>Cnidaria</taxon>
        <taxon>Anthozoa</taxon>
        <taxon>Hexacorallia</taxon>
        <taxon>Scleractinia</taxon>
        <taxon>Astrocoeniina</taxon>
        <taxon>Pocilloporidae</taxon>
        <taxon>Stylophora</taxon>
    </lineage>
</organism>
<dbReference type="InterPro" id="IPR043502">
    <property type="entry name" value="DNA/RNA_pol_sf"/>
</dbReference>
<evidence type="ECO:0000313" key="1">
    <source>
        <dbReference type="EMBL" id="PFX29986.1"/>
    </source>
</evidence>
<protein>
    <recommendedName>
        <fullName evidence="3">Peptidase aspartic putative domain-containing protein</fullName>
    </recommendedName>
</protein>